<feature type="transmembrane region" description="Helical" evidence="1">
    <location>
        <begin position="96"/>
        <end position="115"/>
    </location>
</feature>
<keyword evidence="1" id="KW-0472">Membrane</keyword>
<dbReference type="STRING" id="696281.Desru_0227"/>
<sequence>MANSYPSFEEIIEAQNKVIQMQYQQWIHHDLFSLQFWLLLIILLLPWFIWWKVVDKKRLFDILLYGLIIVTVATFLDELGTQLNLWEYKYDIEPLFPRMIPVNFTVMPVSYMLLYQYFRDWKSFIKAHIVLAAGFSFIAEPLMVWLDIYKLYHWEHFYSFPLYIILAASIRRLTQFLMRQQIQAKEKTPGQGS</sequence>
<proteinExistence type="predicted"/>
<protein>
    <submittedName>
        <fullName evidence="2">Uncharacterized protein</fullName>
    </submittedName>
</protein>
<dbReference type="InterPro" id="IPR048147">
    <property type="entry name" value="CBO0543-like"/>
</dbReference>
<dbReference type="eggNOG" id="ENOG5032RCQ">
    <property type="taxonomic scope" value="Bacteria"/>
</dbReference>
<dbReference type="HOGENOM" id="CLU_112019_0_0_9"/>
<keyword evidence="1" id="KW-1133">Transmembrane helix</keyword>
<dbReference type="NCBIfam" id="NF041644">
    <property type="entry name" value="CBO0543_fam"/>
    <property type="match status" value="1"/>
</dbReference>
<feature type="transmembrane region" description="Helical" evidence="1">
    <location>
        <begin position="58"/>
        <end position="76"/>
    </location>
</feature>
<feature type="transmembrane region" description="Helical" evidence="1">
    <location>
        <begin position="31"/>
        <end position="51"/>
    </location>
</feature>
<keyword evidence="3" id="KW-1185">Reference proteome</keyword>
<reference evidence="3" key="1">
    <citation type="submission" date="2011-05" db="EMBL/GenBank/DDBJ databases">
        <title>Complete sequence of Desulfotomaculum ruminis DSM 2154.</title>
        <authorList>
            <person name="Lucas S."/>
            <person name="Copeland A."/>
            <person name="Lapidus A."/>
            <person name="Cheng J.-F."/>
            <person name="Goodwin L."/>
            <person name="Pitluck S."/>
            <person name="Lu M."/>
            <person name="Detter J.C."/>
            <person name="Han C."/>
            <person name="Tapia R."/>
            <person name="Land M."/>
            <person name="Hauser L."/>
            <person name="Kyrpides N."/>
            <person name="Ivanova N."/>
            <person name="Mikhailova N."/>
            <person name="Pagani I."/>
            <person name="Stams A.J.M."/>
            <person name="Plugge C.M."/>
            <person name="Muyzer G."/>
            <person name="Kuever J."/>
            <person name="Parshina S.N."/>
            <person name="Ivanova A.E."/>
            <person name="Nazina T.N."/>
            <person name="Brambilla E."/>
            <person name="Spring S."/>
            <person name="Klenk H.-P."/>
            <person name="Woyke T."/>
        </authorList>
    </citation>
    <scope>NUCLEOTIDE SEQUENCE [LARGE SCALE GENOMIC DNA]</scope>
    <source>
        <strain evidence="3">ATCC 23193 / DSM 2154 / NCIB 8452 / DL</strain>
    </source>
</reference>
<dbReference type="KEGG" id="dru:Desru_0227"/>
<gene>
    <name evidence="2" type="ordered locus">Desru_0227</name>
</gene>
<evidence type="ECO:0000256" key="1">
    <source>
        <dbReference type="SAM" id="Phobius"/>
    </source>
</evidence>
<organism evidence="2 3">
    <name type="scientific">Desulforamulus ruminis (strain ATCC 23193 / DSM 2154 / NCIMB 8452 / DL)</name>
    <name type="common">Desulfotomaculum ruminis</name>
    <dbReference type="NCBI Taxonomy" id="696281"/>
    <lineage>
        <taxon>Bacteria</taxon>
        <taxon>Bacillati</taxon>
        <taxon>Bacillota</taxon>
        <taxon>Clostridia</taxon>
        <taxon>Eubacteriales</taxon>
        <taxon>Peptococcaceae</taxon>
        <taxon>Desulforamulus</taxon>
    </lineage>
</organism>
<dbReference type="RefSeq" id="WP_013840302.1">
    <property type="nucleotide sequence ID" value="NC_015589.1"/>
</dbReference>
<dbReference type="Proteomes" id="UP000009234">
    <property type="component" value="Chromosome"/>
</dbReference>
<evidence type="ECO:0000313" key="3">
    <source>
        <dbReference type="Proteomes" id="UP000009234"/>
    </source>
</evidence>
<reference evidence="2 3" key="2">
    <citation type="journal article" date="2012" name="Stand. Genomic Sci.">
        <title>Complete genome sequence of the sulfate-reducing firmicute Desulfotomaculum ruminis type strain (DL(T)).</title>
        <authorList>
            <person name="Spring S."/>
            <person name="Visser M."/>
            <person name="Lu M."/>
            <person name="Copeland A."/>
            <person name="Lapidus A."/>
            <person name="Lucas S."/>
            <person name="Cheng J.F."/>
            <person name="Han C."/>
            <person name="Tapia R."/>
            <person name="Goodwin L.A."/>
            <person name="Pitluck S."/>
            <person name="Ivanova N."/>
            <person name="Land M."/>
            <person name="Hauser L."/>
            <person name="Larimer F."/>
            <person name="Rohde M."/>
            <person name="Goker M."/>
            <person name="Detter J.C."/>
            <person name="Kyrpides N.C."/>
            <person name="Woyke T."/>
            <person name="Schaap P.J."/>
            <person name="Plugge C.M."/>
            <person name="Muyzer G."/>
            <person name="Kuever J."/>
            <person name="Pereira I.A."/>
            <person name="Parshina S.N."/>
            <person name="Bernier-Latmani R."/>
            <person name="Stams A.J."/>
            <person name="Klenk H.P."/>
        </authorList>
    </citation>
    <scope>NUCLEOTIDE SEQUENCE [LARGE SCALE GENOMIC DNA]</scope>
    <source>
        <strain evidence="3">ATCC 23193 / DSM 2154 / NCIB 8452 / DL</strain>
    </source>
</reference>
<keyword evidence="1" id="KW-0812">Transmembrane</keyword>
<name>F6DNI5_DESRL</name>
<dbReference type="OrthoDB" id="1679483at2"/>
<accession>F6DNI5</accession>
<feature type="transmembrane region" description="Helical" evidence="1">
    <location>
        <begin position="152"/>
        <end position="170"/>
    </location>
</feature>
<feature type="transmembrane region" description="Helical" evidence="1">
    <location>
        <begin position="127"/>
        <end position="146"/>
    </location>
</feature>
<evidence type="ECO:0000313" key="2">
    <source>
        <dbReference type="EMBL" id="AEG58525.1"/>
    </source>
</evidence>
<dbReference type="EMBL" id="CP002780">
    <property type="protein sequence ID" value="AEG58525.1"/>
    <property type="molecule type" value="Genomic_DNA"/>
</dbReference>
<dbReference type="AlphaFoldDB" id="F6DNI5"/>